<dbReference type="AlphaFoldDB" id="A0A2W7R5W2"/>
<dbReference type="Proteomes" id="UP000249115">
    <property type="component" value="Unassembled WGS sequence"/>
</dbReference>
<comment type="caution">
    <text evidence="1">The sequence shown here is derived from an EMBL/GenBank/DDBJ whole genome shotgun (WGS) entry which is preliminary data.</text>
</comment>
<name>A0A2W7R5W2_9BACT</name>
<reference evidence="1 2" key="1">
    <citation type="submission" date="2018-06" db="EMBL/GenBank/DDBJ databases">
        <title>Genomic Encyclopedia of Archaeal and Bacterial Type Strains, Phase II (KMG-II): from individual species to whole genera.</title>
        <authorList>
            <person name="Goeker M."/>
        </authorList>
    </citation>
    <scope>NUCLEOTIDE SEQUENCE [LARGE SCALE GENOMIC DNA]</scope>
    <source>
        <strain evidence="1 2">DSM 22686</strain>
    </source>
</reference>
<gene>
    <name evidence="1" type="ORF">LV84_02226</name>
</gene>
<evidence type="ECO:0000313" key="2">
    <source>
        <dbReference type="Proteomes" id="UP000249115"/>
    </source>
</evidence>
<organism evidence="1 2">
    <name type="scientific">Algoriphagus ratkowskyi</name>
    <dbReference type="NCBI Taxonomy" id="57028"/>
    <lineage>
        <taxon>Bacteria</taxon>
        <taxon>Pseudomonadati</taxon>
        <taxon>Bacteroidota</taxon>
        <taxon>Cytophagia</taxon>
        <taxon>Cytophagales</taxon>
        <taxon>Cyclobacteriaceae</taxon>
        <taxon>Algoriphagus</taxon>
    </lineage>
</organism>
<dbReference type="EMBL" id="QKZU01000008">
    <property type="protein sequence ID" value="PZX55864.1"/>
    <property type="molecule type" value="Genomic_DNA"/>
</dbReference>
<proteinExistence type="predicted"/>
<sequence>MVSLAIGSSLITRTWDIRVFRLLYKELKNNYRKLNTIINQRFTQLLLTSFFQSGDCIDVSQSLPVAGRSEDLN</sequence>
<evidence type="ECO:0000313" key="1">
    <source>
        <dbReference type="EMBL" id="PZX55864.1"/>
    </source>
</evidence>
<protein>
    <submittedName>
        <fullName evidence="1">Uncharacterized protein</fullName>
    </submittedName>
</protein>
<accession>A0A2W7R5W2</accession>